<name>A0ABM1N789_NICVS</name>
<keyword evidence="3 5" id="KW-1133">Transmembrane helix</keyword>
<dbReference type="PROSITE" id="PS50850">
    <property type="entry name" value="MFS"/>
    <property type="match status" value="1"/>
</dbReference>
<feature type="transmembrane region" description="Helical" evidence="5">
    <location>
        <begin position="12"/>
        <end position="30"/>
    </location>
</feature>
<keyword evidence="4 5" id="KW-0472">Membrane</keyword>
<feature type="domain" description="Major facilitator superfamily (MFS) profile" evidence="6">
    <location>
        <begin position="6"/>
        <end position="444"/>
    </location>
</feature>
<accession>A0ABM1N789</accession>
<dbReference type="InterPro" id="IPR020846">
    <property type="entry name" value="MFS_dom"/>
</dbReference>
<dbReference type="SUPFAM" id="SSF103473">
    <property type="entry name" value="MFS general substrate transporter"/>
    <property type="match status" value="1"/>
</dbReference>
<dbReference type="RefSeq" id="XP_017782689.1">
    <property type="nucleotide sequence ID" value="XM_017927200.1"/>
</dbReference>
<dbReference type="GeneID" id="108567018"/>
<evidence type="ECO:0000313" key="8">
    <source>
        <dbReference type="RefSeq" id="XP_017782689.1"/>
    </source>
</evidence>
<dbReference type="InterPro" id="IPR036259">
    <property type="entry name" value="MFS_trans_sf"/>
</dbReference>
<dbReference type="PANTHER" id="PTHR48021:SF46">
    <property type="entry name" value="MAJOR FACILITATOR SUPERFAMILY (MFS) PROFILE DOMAIN-CONTAINING PROTEIN"/>
    <property type="match status" value="1"/>
</dbReference>
<dbReference type="PANTHER" id="PTHR48021">
    <property type="match status" value="1"/>
</dbReference>
<dbReference type="Proteomes" id="UP000695000">
    <property type="component" value="Unplaced"/>
</dbReference>
<dbReference type="PROSITE" id="PS00216">
    <property type="entry name" value="SUGAR_TRANSPORT_1"/>
    <property type="match status" value="2"/>
</dbReference>
<evidence type="ECO:0000256" key="5">
    <source>
        <dbReference type="SAM" id="Phobius"/>
    </source>
</evidence>
<evidence type="ECO:0000256" key="4">
    <source>
        <dbReference type="ARBA" id="ARBA00023136"/>
    </source>
</evidence>
<dbReference type="Gene3D" id="1.20.1250.20">
    <property type="entry name" value="MFS general substrate transporter like domains"/>
    <property type="match status" value="1"/>
</dbReference>
<reference evidence="8" key="1">
    <citation type="submission" date="2025-08" db="UniProtKB">
        <authorList>
            <consortium name="RefSeq"/>
        </authorList>
    </citation>
    <scope>IDENTIFICATION</scope>
    <source>
        <tissue evidence="8">Whole Larva</tissue>
    </source>
</reference>
<feature type="transmembrane region" description="Helical" evidence="5">
    <location>
        <begin position="83"/>
        <end position="103"/>
    </location>
</feature>
<sequence length="463" mass="51248">MFFKNTRIKQYVAGFTACMSLASATIYMTWSSPALPILLGEDSPLGSPMDVEDASWMISIFILASLLGAPLTAYLLDNIGRKNTLLLSAFFTFLPWFLIIFANAPWMLYVARTLGGIGYTMAQSGSVIYIAEIADKDIRGRLAVITNAIKLLIGFLILSVGPFVSYTVLGIMCAVLPLTFFLIFISMPESPYYLLQIGKREDARNALIKFQPAGVDDKTLDQRLDEISDSVYSDMENSMGYKELFTNKEYRSGILIMAGLNTFQQLSGFVAIESYLQTIIESSSSILSPQHSSIIFGVIRIPGAIISSFFIDRLGRKPVLLLSFGICGLALLSEGTYFYLQDFVHANVDVISWLPTTSIVIYLIGESFGLVEVPFLLMGELFPINIKGVAVTTCGCYGDILAFTISKIFSPICVAWGYYTAFWIFTFGCIAGCVFIYTVVPETKGKTFEEIQRKLKKNSESNQ</sequence>
<organism evidence="7 8">
    <name type="scientific">Nicrophorus vespilloides</name>
    <name type="common">Boreal carrion beetle</name>
    <dbReference type="NCBI Taxonomy" id="110193"/>
    <lineage>
        <taxon>Eukaryota</taxon>
        <taxon>Metazoa</taxon>
        <taxon>Ecdysozoa</taxon>
        <taxon>Arthropoda</taxon>
        <taxon>Hexapoda</taxon>
        <taxon>Insecta</taxon>
        <taxon>Pterygota</taxon>
        <taxon>Neoptera</taxon>
        <taxon>Endopterygota</taxon>
        <taxon>Coleoptera</taxon>
        <taxon>Polyphaga</taxon>
        <taxon>Staphyliniformia</taxon>
        <taxon>Silphidae</taxon>
        <taxon>Nicrophorinae</taxon>
        <taxon>Nicrophorus</taxon>
    </lineage>
</organism>
<protein>
    <submittedName>
        <fullName evidence="8">Facilitated trehalose transporter Tret1-like</fullName>
    </submittedName>
</protein>
<evidence type="ECO:0000256" key="2">
    <source>
        <dbReference type="ARBA" id="ARBA00022692"/>
    </source>
</evidence>
<proteinExistence type="predicted"/>
<feature type="transmembrane region" description="Helical" evidence="5">
    <location>
        <begin position="359"/>
        <end position="377"/>
    </location>
</feature>
<gene>
    <name evidence="8" type="primary">LOC108567018</name>
</gene>
<feature type="transmembrane region" description="Helical" evidence="5">
    <location>
        <begin position="109"/>
        <end position="130"/>
    </location>
</feature>
<evidence type="ECO:0000259" key="6">
    <source>
        <dbReference type="PROSITE" id="PS50850"/>
    </source>
</evidence>
<dbReference type="InterPro" id="IPR005828">
    <property type="entry name" value="MFS_sugar_transport-like"/>
</dbReference>
<comment type="subcellular location">
    <subcellularLocation>
        <location evidence="1">Membrane</location>
        <topology evidence="1">Multi-pass membrane protein</topology>
    </subcellularLocation>
</comment>
<evidence type="ECO:0000256" key="1">
    <source>
        <dbReference type="ARBA" id="ARBA00004141"/>
    </source>
</evidence>
<feature type="transmembrane region" description="Helical" evidence="5">
    <location>
        <begin position="389"/>
        <end position="410"/>
    </location>
</feature>
<dbReference type="Pfam" id="PF00083">
    <property type="entry name" value="Sugar_tr"/>
    <property type="match status" value="1"/>
</dbReference>
<feature type="transmembrane region" description="Helical" evidence="5">
    <location>
        <begin position="416"/>
        <end position="440"/>
    </location>
</feature>
<feature type="transmembrane region" description="Helical" evidence="5">
    <location>
        <begin position="166"/>
        <end position="185"/>
    </location>
</feature>
<feature type="transmembrane region" description="Helical" evidence="5">
    <location>
        <begin position="292"/>
        <end position="311"/>
    </location>
</feature>
<keyword evidence="7" id="KW-1185">Reference proteome</keyword>
<keyword evidence="2 5" id="KW-0812">Transmembrane</keyword>
<evidence type="ECO:0000313" key="7">
    <source>
        <dbReference type="Proteomes" id="UP000695000"/>
    </source>
</evidence>
<dbReference type="InterPro" id="IPR050549">
    <property type="entry name" value="MFS_Trehalose_Transporter"/>
</dbReference>
<evidence type="ECO:0000256" key="3">
    <source>
        <dbReference type="ARBA" id="ARBA00022989"/>
    </source>
</evidence>
<feature type="transmembrane region" description="Helical" evidence="5">
    <location>
        <begin position="54"/>
        <end position="76"/>
    </location>
</feature>
<feature type="transmembrane region" description="Helical" evidence="5">
    <location>
        <begin position="318"/>
        <end position="339"/>
    </location>
</feature>
<dbReference type="InterPro" id="IPR005829">
    <property type="entry name" value="Sugar_transporter_CS"/>
</dbReference>